<gene>
    <name evidence="5" type="ORF">PMEA_00012325</name>
</gene>
<evidence type="ECO:0000313" key="6">
    <source>
        <dbReference type="Proteomes" id="UP001159428"/>
    </source>
</evidence>
<keyword evidence="4" id="KW-1015">Disulfide bond</keyword>
<evidence type="ECO:0000256" key="2">
    <source>
        <dbReference type="ARBA" id="ARBA00007785"/>
    </source>
</evidence>
<dbReference type="EMBL" id="CALNXJ010000021">
    <property type="protein sequence ID" value="CAH3125900.1"/>
    <property type="molecule type" value="Genomic_DNA"/>
</dbReference>
<dbReference type="PANTHER" id="PTHR28627:SF1">
    <property type="entry name" value="CYTOCHROME C OXIDASE ASSEMBLY FACTOR 5"/>
    <property type="match status" value="1"/>
</dbReference>
<evidence type="ECO:0000313" key="5">
    <source>
        <dbReference type="EMBL" id="CAH3125900.1"/>
    </source>
</evidence>
<sequence length="137" mass="16085">MQLDEEDIENQKPQKPCSGLRKELKDCILASDCVKKVKFVINRLPCSSTIITSKIYFYSFLSFMNFGSKPNDCLNPDAQGINENCRRVQYAFFECKRSLVRMLFWNLFQLFSHPFQGKKRILMEEHRNVVFSGLDNQ</sequence>
<dbReference type="GO" id="GO:0005739">
    <property type="term" value="C:mitochondrion"/>
    <property type="evidence" value="ECO:0007669"/>
    <property type="project" value="TreeGrafter"/>
</dbReference>
<protein>
    <recommendedName>
        <fullName evidence="3">Cytochrome c oxidase assembly factor 5</fullName>
    </recommendedName>
</protein>
<keyword evidence="6" id="KW-1185">Reference proteome</keyword>
<reference evidence="5 6" key="1">
    <citation type="submission" date="2022-05" db="EMBL/GenBank/DDBJ databases">
        <authorList>
            <consortium name="Genoscope - CEA"/>
            <person name="William W."/>
        </authorList>
    </citation>
    <scope>NUCLEOTIDE SEQUENCE [LARGE SCALE GENOMIC DNA]</scope>
</reference>
<dbReference type="InterPro" id="IPR018793">
    <property type="entry name" value="Cyt_c_oxidase_assmbl_Pet191"/>
</dbReference>
<name>A0AAU9WTY9_9CNID</name>
<dbReference type="Pfam" id="PF10203">
    <property type="entry name" value="Pet191_N"/>
    <property type="match status" value="1"/>
</dbReference>
<evidence type="ECO:0000256" key="4">
    <source>
        <dbReference type="ARBA" id="ARBA00023157"/>
    </source>
</evidence>
<evidence type="ECO:0000256" key="1">
    <source>
        <dbReference type="ARBA" id="ARBA00003186"/>
    </source>
</evidence>
<proteinExistence type="inferred from homology"/>
<dbReference type="AlphaFoldDB" id="A0AAU9WTY9"/>
<comment type="function">
    <text evidence="1">Involved in an early step of the mitochondrial complex IV assembly process.</text>
</comment>
<comment type="caution">
    <text evidence="5">The sequence shown here is derived from an EMBL/GenBank/DDBJ whole genome shotgun (WGS) entry which is preliminary data.</text>
</comment>
<evidence type="ECO:0000256" key="3">
    <source>
        <dbReference type="ARBA" id="ARBA00021904"/>
    </source>
</evidence>
<organism evidence="5 6">
    <name type="scientific">Pocillopora meandrina</name>
    <dbReference type="NCBI Taxonomy" id="46732"/>
    <lineage>
        <taxon>Eukaryota</taxon>
        <taxon>Metazoa</taxon>
        <taxon>Cnidaria</taxon>
        <taxon>Anthozoa</taxon>
        <taxon>Hexacorallia</taxon>
        <taxon>Scleractinia</taxon>
        <taxon>Astrocoeniina</taxon>
        <taxon>Pocilloporidae</taxon>
        <taxon>Pocillopora</taxon>
    </lineage>
</organism>
<comment type="similarity">
    <text evidence="2">Belongs to the PET191 family.</text>
</comment>
<dbReference type="GO" id="GO:0033617">
    <property type="term" value="P:mitochondrial respiratory chain complex IV assembly"/>
    <property type="evidence" value="ECO:0007669"/>
    <property type="project" value="TreeGrafter"/>
</dbReference>
<accession>A0AAU9WTY9</accession>
<dbReference type="Proteomes" id="UP001159428">
    <property type="component" value="Unassembled WGS sequence"/>
</dbReference>
<dbReference type="PANTHER" id="PTHR28627">
    <property type="entry name" value="CYTOCHROME C OXIDASE ASSEMBLY FACTOR 5"/>
    <property type="match status" value="1"/>
</dbReference>